<keyword evidence="4" id="KW-0808">Transferase</keyword>
<dbReference type="PROSITE" id="PS01078">
    <property type="entry name" value="MOCF_BIOSYNTHESIS_1"/>
    <property type="match status" value="1"/>
</dbReference>
<accession>A0A1D3L3A7</accession>
<evidence type="ECO:0000256" key="1">
    <source>
        <dbReference type="ARBA" id="ARBA00006112"/>
    </source>
</evidence>
<dbReference type="AlphaFoldDB" id="A0A1D3L3A7"/>
<dbReference type="PIRSF" id="PIRSF006443">
    <property type="entry name" value="MoaB"/>
    <property type="match status" value="1"/>
</dbReference>
<dbReference type="EMBL" id="LT607756">
    <property type="protein sequence ID" value="SCG86067.1"/>
    <property type="molecule type" value="Genomic_DNA"/>
</dbReference>
<gene>
    <name evidence="4" type="primary">moaB</name>
    <name evidence="4" type="ORF">MCBB_1512</name>
</gene>
<dbReference type="NCBIfam" id="TIGR00177">
    <property type="entry name" value="molyb_syn"/>
    <property type="match status" value="1"/>
</dbReference>
<dbReference type="GO" id="GO:0061598">
    <property type="term" value="F:molybdopterin adenylyltransferase activity"/>
    <property type="evidence" value="ECO:0007669"/>
    <property type="project" value="UniProtKB-EC"/>
</dbReference>
<dbReference type="STRING" id="118062.MCBB_1512"/>
<dbReference type="GO" id="GO:0006777">
    <property type="term" value="P:Mo-molybdopterin cofactor biosynthetic process"/>
    <property type="evidence" value="ECO:0007669"/>
    <property type="project" value="UniProtKB-KW"/>
</dbReference>
<dbReference type="Pfam" id="PF00994">
    <property type="entry name" value="MoCF_biosynth"/>
    <property type="match status" value="1"/>
</dbReference>
<organism evidence="4 5">
    <name type="scientific">Methanobacterium congolense</name>
    <dbReference type="NCBI Taxonomy" id="118062"/>
    <lineage>
        <taxon>Archaea</taxon>
        <taxon>Methanobacteriati</taxon>
        <taxon>Methanobacteriota</taxon>
        <taxon>Methanomada group</taxon>
        <taxon>Methanobacteria</taxon>
        <taxon>Methanobacteriales</taxon>
        <taxon>Methanobacteriaceae</taxon>
        <taxon>Methanobacterium</taxon>
    </lineage>
</organism>
<evidence type="ECO:0000259" key="3">
    <source>
        <dbReference type="SMART" id="SM00852"/>
    </source>
</evidence>
<dbReference type="InterPro" id="IPR036425">
    <property type="entry name" value="MoaB/Mog-like_dom_sf"/>
</dbReference>
<dbReference type="Gene3D" id="3.40.980.10">
    <property type="entry name" value="MoaB/Mog-like domain"/>
    <property type="match status" value="1"/>
</dbReference>
<dbReference type="InterPro" id="IPR001453">
    <property type="entry name" value="MoaB/Mog_dom"/>
</dbReference>
<dbReference type="InterPro" id="IPR008284">
    <property type="entry name" value="MoCF_biosynth_CS"/>
</dbReference>
<dbReference type="PANTHER" id="PTHR43232:SF2">
    <property type="entry name" value="MOLYBDENUM COFACTOR BIOSYNTHESIS PROTEIN B"/>
    <property type="match status" value="1"/>
</dbReference>
<dbReference type="EC" id="2.7.7.75" evidence="4"/>
<keyword evidence="5" id="KW-1185">Reference proteome</keyword>
<evidence type="ECO:0000313" key="4">
    <source>
        <dbReference type="EMBL" id="SCG86067.1"/>
    </source>
</evidence>
<dbReference type="GO" id="GO:0005829">
    <property type="term" value="C:cytosol"/>
    <property type="evidence" value="ECO:0007669"/>
    <property type="project" value="TreeGrafter"/>
</dbReference>
<comment type="similarity">
    <text evidence="1">Belongs to the MoaB/Mog family.</text>
</comment>
<sequence>MKKEFKHGEMMKSESMEIHKKKAPKSVKAAVLTLSDSKYQDMQNSKDTDLSGRLIVDSIKEKNEVVHYKVIPDDADLLVPSIEEMIMEHGAEVIITTGGTGIGPRDITIETLEPLFEKELRGFGEIFRYESYKELGTGVIMSRATAGIYKNTVIVSMPGSPNAVKTGLKIVVPELGHLVKHLKE</sequence>
<dbReference type="PATRIC" id="fig|129848.4.peg.1541"/>
<dbReference type="FunFam" id="3.40.980.10:FF:000006">
    <property type="entry name" value="Molybdenum cofactor biosynthesis protein B"/>
    <property type="match status" value="1"/>
</dbReference>
<dbReference type="InterPro" id="IPR012245">
    <property type="entry name" value="MoaB"/>
</dbReference>
<reference evidence="4 5" key="1">
    <citation type="submission" date="2016-08" db="EMBL/GenBank/DDBJ databases">
        <authorList>
            <person name="Seilhamer J.J."/>
        </authorList>
    </citation>
    <scope>NUCLEOTIDE SEQUENCE [LARGE SCALE GENOMIC DNA]</scope>
    <source>
        <strain evidence="4">Buetzberg</strain>
    </source>
</reference>
<dbReference type="SUPFAM" id="SSF53218">
    <property type="entry name" value="Molybdenum cofactor biosynthesis proteins"/>
    <property type="match status" value="1"/>
</dbReference>
<evidence type="ECO:0000313" key="5">
    <source>
        <dbReference type="Proteomes" id="UP000094707"/>
    </source>
</evidence>
<keyword evidence="2" id="KW-0501">Molybdenum cofactor biosynthesis</keyword>
<dbReference type="CDD" id="cd00886">
    <property type="entry name" value="MogA_MoaB"/>
    <property type="match status" value="1"/>
</dbReference>
<dbReference type="PANTHER" id="PTHR43232">
    <property type="entry name" value="MOLYBDENUM COFACTOR BIOSYNTHESIS PROTEIN B"/>
    <property type="match status" value="1"/>
</dbReference>
<keyword evidence="4" id="KW-0548">Nucleotidyltransferase</keyword>
<dbReference type="SMART" id="SM00852">
    <property type="entry name" value="MoCF_biosynth"/>
    <property type="match status" value="1"/>
</dbReference>
<feature type="domain" description="MoaB/Mog" evidence="3">
    <location>
        <begin position="30"/>
        <end position="178"/>
    </location>
</feature>
<dbReference type="Proteomes" id="UP000094707">
    <property type="component" value="Chromosome I"/>
</dbReference>
<dbReference type="KEGG" id="mcub:MCBB_1512"/>
<proteinExistence type="inferred from homology"/>
<name>A0A1D3L3A7_9EURY</name>
<protein>
    <submittedName>
        <fullName evidence="4">Molybdopterin adenylyltransferase</fullName>
        <ecNumber evidence="4">2.7.7.75</ecNumber>
    </submittedName>
</protein>
<evidence type="ECO:0000256" key="2">
    <source>
        <dbReference type="ARBA" id="ARBA00023150"/>
    </source>
</evidence>